<keyword evidence="4" id="KW-1185">Reference proteome</keyword>
<dbReference type="InterPro" id="IPR036396">
    <property type="entry name" value="Cyt_P450_sf"/>
</dbReference>
<dbReference type="InterPro" id="IPR002397">
    <property type="entry name" value="Cyt_P450_B"/>
</dbReference>
<dbReference type="EMBL" id="JAVRHS010000006">
    <property type="protein sequence ID" value="MDT0576359.1"/>
    <property type="molecule type" value="Genomic_DNA"/>
</dbReference>
<dbReference type="RefSeq" id="WP_311340937.1">
    <property type="nucleotide sequence ID" value="NZ_JAVRHS010000006.1"/>
</dbReference>
<dbReference type="InterPro" id="IPR001128">
    <property type="entry name" value="Cyt_P450"/>
</dbReference>
<dbReference type="PROSITE" id="PS00086">
    <property type="entry name" value="CYTOCHROME_P450"/>
    <property type="match status" value="1"/>
</dbReference>
<keyword evidence="2" id="KW-0349">Heme</keyword>
<dbReference type="Pfam" id="PF00067">
    <property type="entry name" value="p450"/>
    <property type="match status" value="1"/>
</dbReference>
<keyword evidence="2" id="KW-0503">Monooxygenase</keyword>
<dbReference type="PRINTS" id="PR00359">
    <property type="entry name" value="BP450"/>
</dbReference>
<evidence type="ECO:0000313" key="3">
    <source>
        <dbReference type="EMBL" id="MDT0576359.1"/>
    </source>
</evidence>
<dbReference type="PANTHER" id="PTHR46696">
    <property type="entry name" value="P450, PUTATIVE (EUROFUNG)-RELATED"/>
    <property type="match status" value="1"/>
</dbReference>
<reference evidence="3 4" key="1">
    <citation type="submission" date="2023-09" db="EMBL/GenBank/DDBJ databases">
        <authorList>
            <person name="Rey-Velasco X."/>
        </authorList>
    </citation>
    <scope>NUCLEOTIDE SEQUENCE [LARGE SCALE GENOMIC DNA]</scope>
    <source>
        <strain evidence="3 4">F390</strain>
    </source>
</reference>
<evidence type="ECO:0000256" key="2">
    <source>
        <dbReference type="RuleBase" id="RU000461"/>
    </source>
</evidence>
<gene>
    <name evidence="3" type="ORF">RM533_09175</name>
</gene>
<dbReference type="PRINTS" id="PR00385">
    <property type="entry name" value="P450"/>
</dbReference>
<comment type="caution">
    <text evidence="3">The sequence shown here is derived from an EMBL/GenBank/DDBJ whole genome shotgun (WGS) entry which is preliminary data.</text>
</comment>
<dbReference type="Proteomes" id="UP001259803">
    <property type="component" value="Unassembled WGS sequence"/>
</dbReference>
<protein>
    <submittedName>
        <fullName evidence="3">Cytochrome P450</fullName>
    </submittedName>
</protein>
<dbReference type="PANTHER" id="PTHR46696:SF3">
    <property type="entry name" value="PULCHERRIMINIC ACID SYNTHASE"/>
    <property type="match status" value="1"/>
</dbReference>
<keyword evidence="2" id="KW-0479">Metal-binding</keyword>
<organism evidence="3 4">
    <name type="scientific">Croceicoccus esteveae</name>
    <dbReference type="NCBI Taxonomy" id="3075597"/>
    <lineage>
        <taxon>Bacteria</taxon>
        <taxon>Pseudomonadati</taxon>
        <taxon>Pseudomonadota</taxon>
        <taxon>Alphaproteobacteria</taxon>
        <taxon>Sphingomonadales</taxon>
        <taxon>Erythrobacteraceae</taxon>
        <taxon>Croceicoccus</taxon>
    </lineage>
</organism>
<keyword evidence="2" id="KW-0560">Oxidoreductase</keyword>
<evidence type="ECO:0000256" key="1">
    <source>
        <dbReference type="ARBA" id="ARBA00010617"/>
    </source>
</evidence>
<name>A0ABU2ZLA9_9SPHN</name>
<dbReference type="SUPFAM" id="SSF48264">
    <property type="entry name" value="Cytochrome P450"/>
    <property type="match status" value="1"/>
</dbReference>
<sequence length="149" mass="16688">MLEQPDVLEELRQDRSLVSKAVMETMRRDPTAGAVARIAACNMEIGGMTIPKGTAVLCSIASANRDREVYEDPDRLWLKRPMGPLLSFGFGPHMCLGMHMALTEMEVALEEILDLPSLRFDPNYPAPEIRGLNMRRPDALHVLWDVNGK</sequence>
<accession>A0ABU2ZLA9</accession>
<evidence type="ECO:0000313" key="4">
    <source>
        <dbReference type="Proteomes" id="UP001259803"/>
    </source>
</evidence>
<keyword evidence="2" id="KW-0408">Iron</keyword>
<proteinExistence type="inferred from homology"/>
<dbReference type="InterPro" id="IPR017972">
    <property type="entry name" value="Cyt_P450_CS"/>
</dbReference>
<dbReference type="Gene3D" id="1.10.630.10">
    <property type="entry name" value="Cytochrome P450"/>
    <property type="match status" value="1"/>
</dbReference>
<comment type="similarity">
    <text evidence="1 2">Belongs to the cytochrome P450 family.</text>
</comment>